<dbReference type="SMART" id="SM00194">
    <property type="entry name" value="PTPc"/>
    <property type="match status" value="1"/>
</dbReference>
<name>A0A9P1MYB9_9PELO</name>
<dbReference type="InterPro" id="IPR029021">
    <property type="entry name" value="Prot-tyrosine_phosphatase-like"/>
</dbReference>
<dbReference type="Proteomes" id="UP001152747">
    <property type="component" value="Unassembled WGS sequence"/>
</dbReference>
<feature type="transmembrane region" description="Helical" evidence="1">
    <location>
        <begin position="460"/>
        <end position="479"/>
    </location>
</feature>
<organism evidence="4 5">
    <name type="scientific">Caenorhabditis angaria</name>
    <dbReference type="NCBI Taxonomy" id="860376"/>
    <lineage>
        <taxon>Eukaryota</taxon>
        <taxon>Metazoa</taxon>
        <taxon>Ecdysozoa</taxon>
        <taxon>Nematoda</taxon>
        <taxon>Chromadorea</taxon>
        <taxon>Rhabditida</taxon>
        <taxon>Rhabditina</taxon>
        <taxon>Rhabditomorpha</taxon>
        <taxon>Rhabditoidea</taxon>
        <taxon>Rhabditidae</taxon>
        <taxon>Peloderinae</taxon>
        <taxon>Caenorhabditis</taxon>
    </lineage>
</organism>
<dbReference type="AlphaFoldDB" id="A0A9P1MYB9"/>
<protein>
    <recommendedName>
        <fullName evidence="6">Tyrosine-protein phosphatase domain-containing protein</fullName>
    </recommendedName>
</protein>
<gene>
    <name evidence="4" type="ORF">CAMP_LOCUS7411</name>
</gene>
<evidence type="ECO:0000259" key="2">
    <source>
        <dbReference type="PROSITE" id="PS50055"/>
    </source>
</evidence>
<dbReference type="PROSITE" id="PS50055">
    <property type="entry name" value="TYR_PHOSPHATASE_PTP"/>
    <property type="match status" value="1"/>
</dbReference>
<evidence type="ECO:0008006" key="6">
    <source>
        <dbReference type="Google" id="ProtNLM"/>
    </source>
</evidence>
<dbReference type="InterPro" id="IPR052782">
    <property type="entry name" value="Oocyte-zygote_transition_reg"/>
</dbReference>
<dbReference type="PROSITE" id="PS50056">
    <property type="entry name" value="TYR_PHOSPHATASE_2"/>
    <property type="match status" value="1"/>
</dbReference>
<evidence type="ECO:0000259" key="3">
    <source>
        <dbReference type="PROSITE" id="PS50056"/>
    </source>
</evidence>
<evidence type="ECO:0000256" key="1">
    <source>
        <dbReference type="SAM" id="Phobius"/>
    </source>
</evidence>
<dbReference type="GO" id="GO:0004725">
    <property type="term" value="F:protein tyrosine phosphatase activity"/>
    <property type="evidence" value="ECO:0007669"/>
    <property type="project" value="InterPro"/>
</dbReference>
<proteinExistence type="predicted"/>
<keyword evidence="5" id="KW-1185">Reference proteome</keyword>
<keyword evidence="1" id="KW-0812">Transmembrane</keyword>
<dbReference type="OrthoDB" id="10253954at2759"/>
<dbReference type="InterPro" id="IPR000242">
    <property type="entry name" value="PTP_cat"/>
</dbReference>
<feature type="domain" description="Tyrosine specific protein phosphatases" evidence="3">
    <location>
        <begin position="689"/>
        <end position="762"/>
    </location>
</feature>
<dbReference type="SUPFAM" id="SSF52799">
    <property type="entry name" value="(Phosphotyrosine protein) phosphatases II"/>
    <property type="match status" value="1"/>
</dbReference>
<feature type="transmembrane region" description="Helical" evidence="1">
    <location>
        <begin position="12"/>
        <end position="31"/>
    </location>
</feature>
<evidence type="ECO:0000313" key="4">
    <source>
        <dbReference type="EMBL" id="CAI5444774.1"/>
    </source>
</evidence>
<dbReference type="PRINTS" id="PR00700">
    <property type="entry name" value="PRTYPHPHTASE"/>
</dbReference>
<keyword evidence="1" id="KW-0472">Membrane</keyword>
<feature type="transmembrane region" description="Helical" evidence="1">
    <location>
        <begin position="274"/>
        <end position="291"/>
    </location>
</feature>
<dbReference type="InterPro" id="IPR003595">
    <property type="entry name" value="Tyr_Pase_cat"/>
</dbReference>
<feature type="transmembrane region" description="Helical" evidence="1">
    <location>
        <begin position="51"/>
        <end position="77"/>
    </location>
</feature>
<feature type="domain" description="Tyrosine-protein phosphatase" evidence="2">
    <location>
        <begin position="529"/>
        <end position="771"/>
    </location>
</feature>
<comment type="caution">
    <text evidence="4">The sequence shown here is derived from an EMBL/GenBank/DDBJ whole genome shotgun (WGS) entry which is preliminary data.</text>
</comment>
<accession>A0A9P1MYB9</accession>
<dbReference type="EMBL" id="CANHGI010000003">
    <property type="protein sequence ID" value="CAI5444774.1"/>
    <property type="molecule type" value="Genomic_DNA"/>
</dbReference>
<dbReference type="PANTHER" id="PTHR46163">
    <property type="entry name" value="TYROSINE-PROTEIN PHOSPHATASE-RELATED"/>
    <property type="match status" value="1"/>
</dbReference>
<evidence type="ECO:0000313" key="5">
    <source>
        <dbReference type="Proteomes" id="UP001152747"/>
    </source>
</evidence>
<dbReference type="SMART" id="SM00404">
    <property type="entry name" value="PTPc_motif"/>
    <property type="match status" value="1"/>
</dbReference>
<reference evidence="4" key="1">
    <citation type="submission" date="2022-11" db="EMBL/GenBank/DDBJ databases">
        <authorList>
            <person name="Kikuchi T."/>
        </authorList>
    </citation>
    <scope>NUCLEOTIDE SEQUENCE</scope>
    <source>
        <strain evidence="4">PS1010</strain>
    </source>
</reference>
<feature type="transmembrane region" description="Helical" evidence="1">
    <location>
        <begin position="240"/>
        <end position="262"/>
    </location>
</feature>
<dbReference type="Pfam" id="PF00102">
    <property type="entry name" value="Y_phosphatase"/>
    <property type="match status" value="1"/>
</dbReference>
<keyword evidence="1" id="KW-1133">Transmembrane helix</keyword>
<sequence length="808" mass="95947">MQTVENYPRVKRIIEVLMFFSIFISILLVWIRWSWNFLHFLIPKLSIRRQWTSILIGLIHCLLIFVLIYGFVLELGLHSERKQQLKNESMQNPLDGIEEKIGITINKFYEIPKLPSEIENKYEIQNFVFQKIGFQTIDNITNYEIKNAMKNCPKSLESFKKIQKYTIEILLSKQFYNVITEFEYEFQARDLRRIQIHLEDIEEYFEELGPFVRKTRIFVNETIHSRIEFITDNSARGVHIIFIPTGLLIPLFTFSMLINFVWRKSSPPKIICQFQKSVFYLISILLIYLAIRGIIQSNNSDSLCVSDKSMSFSIPVLNINFNDGLRSCAEHNQYFFNNVKMAKFTFLERSSKVLNSYLQGFFERKYEQLSFLKDFEQNSDCLNNSKISEYFRTIRQYLNFKLDRNFARYAILNFYNGSLKVLEDSVKQINVAIDIANFECEPLYDIISKCFGNISIIENLVEMSIVLCCLIYLVLYILMLRKTDLSQYSEDRRQTWIEKMNKNIDAMINIYNEELINYIDPKATSEYFEANMENNRYDNVPCQDEYRIILPGSKQYIHANYLKIPKTLLDPNEHRALYGYLRKYIITQAPILSTVSDFWQMCWQENVKVIVMFCEQSEMIYYPKQIGESFEFPDRDIQVICRDIQRHPIKGVEYRIFELRTPEDTKLIQHLSINWWKQNEAPENIHIFLDLFRWVNKKTRKFNMDSPILVHSMKGIGRAGTYVAFDYIYSRIFEDSCFDTSKLIMELRKYRYGLVESSEQFVFLNVALVEFMAMKGVCDTNLGIDLVEEYEEWLENSSSSKKTEISKV</sequence>
<dbReference type="CDD" id="cd00047">
    <property type="entry name" value="PTPc"/>
    <property type="match status" value="1"/>
</dbReference>
<dbReference type="InterPro" id="IPR000387">
    <property type="entry name" value="Tyr_Pase_dom"/>
</dbReference>
<dbReference type="Gene3D" id="3.90.190.10">
    <property type="entry name" value="Protein tyrosine phosphatase superfamily"/>
    <property type="match status" value="1"/>
</dbReference>